<evidence type="ECO:0000256" key="1">
    <source>
        <dbReference type="PROSITE-ProRule" id="PRU00339"/>
    </source>
</evidence>
<protein>
    <submittedName>
        <fullName evidence="2">Uncharacterized protein</fullName>
    </submittedName>
</protein>
<accession>A0A0R3MGQ1</accession>
<dbReference type="InterPro" id="IPR011990">
    <property type="entry name" value="TPR-like_helical_dom_sf"/>
</dbReference>
<feature type="repeat" description="TPR" evidence="1">
    <location>
        <begin position="202"/>
        <end position="235"/>
    </location>
</feature>
<dbReference type="AlphaFoldDB" id="A0A0R3MGQ1"/>
<dbReference type="EMBL" id="LLYA01000192">
    <property type="protein sequence ID" value="KRR18782.1"/>
    <property type="molecule type" value="Genomic_DNA"/>
</dbReference>
<keyword evidence="3" id="KW-1185">Reference proteome</keyword>
<proteinExistence type="predicted"/>
<dbReference type="Gene3D" id="1.25.40.10">
    <property type="entry name" value="Tetratricopeptide repeat domain"/>
    <property type="match status" value="1"/>
</dbReference>
<gene>
    <name evidence="2" type="ORF">CQ13_10080</name>
</gene>
<sequence length="299" mass="33502">MCLYEPLLKLIPEDWSSDSDADPRAAQLAFCRASAKFMLDMPKRTSSYDSGTMSAFESIAIDDQCHAPVRFNATAMVFVQKAKARAPLAELDDWGKRFEIAFAAVEDGENGFTAQLFKSRFYRGMGFLPQAAGNREAMFRTMDIAERQARDLAPTTAAEEILYRENLHAVLESRTKEALWLNDLELAASRASDLTRVDPYDSKAWVELGQVHYLKGNWQRAAEAYIVAAMLGPPASSVGRYMAGVCFSKLGLEFLAAFLFKETLEIDPLGISSRQEIFDLPDIEVLDTLKQWARSNIRL</sequence>
<evidence type="ECO:0000313" key="2">
    <source>
        <dbReference type="EMBL" id="KRR18782.1"/>
    </source>
</evidence>
<evidence type="ECO:0000313" key="3">
    <source>
        <dbReference type="Proteomes" id="UP000052023"/>
    </source>
</evidence>
<dbReference type="SUPFAM" id="SSF48452">
    <property type="entry name" value="TPR-like"/>
    <property type="match status" value="1"/>
</dbReference>
<reference evidence="2 3" key="1">
    <citation type="submission" date="2014-03" db="EMBL/GenBank/DDBJ databases">
        <title>Bradyrhizobium valentinum sp. nov., isolated from effective nodules of Lupinus mariae-josephae, a lupine endemic of basic-lime soils in Eastern Spain.</title>
        <authorList>
            <person name="Duran D."/>
            <person name="Rey L."/>
            <person name="Navarro A."/>
            <person name="Busquets A."/>
            <person name="Imperial J."/>
            <person name="Ruiz-Argueso T."/>
        </authorList>
    </citation>
    <scope>NUCLEOTIDE SEQUENCE [LARGE SCALE GENOMIC DNA]</scope>
    <source>
        <strain evidence="2 3">Ro19</strain>
    </source>
</reference>
<dbReference type="InterPro" id="IPR019734">
    <property type="entry name" value="TPR_rpt"/>
</dbReference>
<dbReference type="PROSITE" id="PS50005">
    <property type="entry name" value="TPR"/>
    <property type="match status" value="1"/>
</dbReference>
<organism evidence="2 3">
    <name type="scientific">Bradyrhizobium retamae</name>
    <dbReference type="NCBI Taxonomy" id="1300035"/>
    <lineage>
        <taxon>Bacteria</taxon>
        <taxon>Pseudomonadati</taxon>
        <taxon>Pseudomonadota</taxon>
        <taxon>Alphaproteobacteria</taxon>
        <taxon>Hyphomicrobiales</taxon>
        <taxon>Nitrobacteraceae</taxon>
        <taxon>Bradyrhizobium</taxon>
    </lineage>
</organism>
<comment type="caution">
    <text evidence="2">The sequence shown here is derived from an EMBL/GenBank/DDBJ whole genome shotgun (WGS) entry which is preliminary data.</text>
</comment>
<name>A0A0R3MGQ1_9BRAD</name>
<keyword evidence="1" id="KW-0802">TPR repeat</keyword>
<dbReference type="Proteomes" id="UP000052023">
    <property type="component" value="Unassembled WGS sequence"/>
</dbReference>